<accession>A0A940NQC5</accession>
<sequence>MRRGHTNLGKQRSSVDQFGHSEDSAYSKSKKMEEYHEEYKDKQKQ</sequence>
<organism evidence="2 3">
    <name type="scientific">Gottfriedia endophytica</name>
    <dbReference type="NCBI Taxonomy" id="2820819"/>
    <lineage>
        <taxon>Bacteria</taxon>
        <taxon>Bacillati</taxon>
        <taxon>Bacillota</taxon>
        <taxon>Bacilli</taxon>
        <taxon>Bacillales</taxon>
        <taxon>Bacillaceae</taxon>
        <taxon>Gottfriedia</taxon>
    </lineage>
</organism>
<protein>
    <submittedName>
        <fullName evidence="2">Uncharacterized protein</fullName>
    </submittedName>
</protein>
<comment type="caution">
    <text evidence="2">The sequence shown here is derived from an EMBL/GenBank/DDBJ whole genome shotgun (WGS) entry which is preliminary data.</text>
</comment>
<evidence type="ECO:0000256" key="1">
    <source>
        <dbReference type="SAM" id="MobiDB-lite"/>
    </source>
</evidence>
<proteinExistence type="predicted"/>
<feature type="region of interest" description="Disordered" evidence="1">
    <location>
        <begin position="1"/>
        <end position="45"/>
    </location>
</feature>
<feature type="compositionally biased region" description="Basic and acidic residues" evidence="1">
    <location>
        <begin position="19"/>
        <end position="45"/>
    </location>
</feature>
<name>A0A940NQC5_9BACI</name>
<reference evidence="2" key="1">
    <citation type="submission" date="2021-04" db="EMBL/GenBank/DDBJ databases">
        <title>Genome seq and assembly of Bacillus sp.</title>
        <authorList>
            <person name="Chhetri G."/>
        </authorList>
    </citation>
    <scope>NUCLEOTIDE SEQUENCE</scope>
    <source>
        <strain evidence="2">RG28</strain>
    </source>
</reference>
<evidence type="ECO:0000313" key="3">
    <source>
        <dbReference type="Proteomes" id="UP000682134"/>
    </source>
</evidence>
<evidence type="ECO:0000313" key="2">
    <source>
        <dbReference type="EMBL" id="MBP0724972.1"/>
    </source>
</evidence>
<dbReference type="EMBL" id="JAGIYQ010000004">
    <property type="protein sequence ID" value="MBP0724972.1"/>
    <property type="molecule type" value="Genomic_DNA"/>
</dbReference>
<dbReference type="Proteomes" id="UP000682134">
    <property type="component" value="Unassembled WGS sequence"/>
</dbReference>
<dbReference type="AlphaFoldDB" id="A0A940NQC5"/>
<gene>
    <name evidence="2" type="ORF">J5Y03_07185</name>
</gene>
<dbReference type="RefSeq" id="WP_209404064.1">
    <property type="nucleotide sequence ID" value="NZ_JAGIYQ010000004.1"/>
</dbReference>
<keyword evidence="3" id="KW-1185">Reference proteome</keyword>